<reference evidence="2 3" key="1">
    <citation type="journal article" date="2022" name="bioRxiv">
        <title>Genomics of Preaxostyla Flagellates Illuminates Evolutionary Transitions and the Path Towards Mitochondrial Loss.</title>
        <authorList>
            <person name="Novak L.V.F."/>
            <person name="Treitli S.C."/>
            <person name="Pyrih J."/>
            <person name="Halakuc P."/>
            <person name="Pipaliya S.V."/>
            <person name="Vacek V."/>
            <person name="Brzon O."/>
            <person name="Soukal P."/>
            <person name="Eme L."/>
            <person name="Dacks J.B."/>
            <person name="Karnkowska A."/>
            <person name="Elias M."/>
            <person name="Hampl V."/>
        </authorList>
    </citation>
    <scope>NUCLEOTIDE SEQUENCE [LARGE SCALE GENOMIC DNA]</scope>
    <source>
        <strain evidence="2">NAU3</strain>
        <tissue evidence="2">Gut</tissue>
    </source>
</reference>
<accession>A0ABQ9XIQ1</accession>
<dbReference type="Proteomes" id="UP001281761">
    <property type="component" value="Unassembled WGS sequence"/>
</dbReference>
<evidence type="ECO:0000256" key="1">
    <source>
        <dbReference type="SAM" id="MobiDB-lite"/>
    </source>
</evidence>
<evidence type="ECO:0000313" key="2">
    <source>
        <dbReference type="EMBL" id="KAK2951257.1"/>
    </source>
</evidence>
<feature type="region of interest" description="Disordered" evidence="1">
    <location>
        <begin position="55"/>
        <end position="81"/>
    </location>
</feature>
<proteinExistence type="predicted"/>
<keyword evidence="3" id="KW-1185">Reference proteome</keyword>
<organism evidence="2 3">
    <name type="scientific">Blattamonas nauphoetae</name>
    <dbReference type="NCBI Taxonomy" id="2049346"/>
    <lineage>
        <taxon>Eukaryota</taxon>
        <taxon>Metamonada</taxon>
        <taxon>Preaxostyla</taxon>
        <taxon>Oxymonadida</taxon>
        <taxon>Blattamonas</taxon>
    </lineage>
</organism>
<name>A0ABQ9XIQ1_9EUKA</name>
<dbReference type="EMBL" id="JARBJD010000122">
    <property type="protein sequence ID" value="KAK2951257.1"/>
    <property type="molecule type" value="Genomic_DNA"/>
</dbReference>
<gene>
    <name evidence="2" type="ORF">BLNAU_13873</name>
</gene>
<comment type="caution">
    <text evidence="2">The sequence shown here is derived from an EMBL/GenBank/DDBJ whole genome shotgun (WGS) entry which is preliminary data.</text>
</comment>
<protein>
    <recommendedName>
        <fullName evidence="4">Transposase</fullName>
    </recommendedName>
</protein>
<evidence type="ECO:0000313" key="3">
    <source>
        <dbReference type="Proteomes" id="UP001281761"/>
    </source>
</evidence>
<sequence>MDAQHHHNSDVNFRHKHNKVATEGTVVYLASVTQILPSTKGIHSKSNVSEVVETRLAENDRPPRPQPGHVQPQNVSTLEFV</sequence>
<evidence type="ECO:0008006" key="4">
    <source>
        <dbReference type="Google" id="ProtNLM"/>
    </source>
</evidence>
<feature type="compositionally biased region" description="Polar residues" evidence="1">
    <location>
        <begin position="71"/>
        <end position="81"/>
    </location>
</feature>